<dbReference type="EMBL" id="BNAL01000011">
    <property type="protein sequence ID" value="GHG01377.1"/>
    <property type="molecule type" value="Genomic_DNA"/>
</dbReference>
<dbReference type="InterPro" id="IPR041657">
    <property type="entry name" value="HTH_17"/>
</dbReference>
<protein>
    <recommendedName>
        <fullName evidence="1">Helix-turn-helix domain-containing protein</fullName>
    </recommendedName>
</protein>
<gene>
    <name evidence="2" type="ORF">GCM10017783_12040</name>
</gene>
<feature type="domain" description="Helix-turn-helix" evidence="1">
    <location>
        <begin position="17"/>
        <end position="62"/>
    </location>
</feature>
<dbReference type="InterPro" id="IPR010093">
    <property type="entry name" value="SinI_DNA-bd"/>
</dbReference>
<name>A0ABQ3K2X5_9DEIO</name>
<organism evidence="2 3">
    <name type="scientific">Deinococcus piscis</name>
    <dbReference type="NCBI Taxonomy" id="394230"/>
    <lineage>
        <taxon>Bacteria</taxon>
        <taxon>Thermotogati</taxon>
        <taxon>Deinococcota</taxon>
        <taxon>Deinococci</taxon>
        <taxon>Deinococcales</taxon>
        <taxon>Deinococcaceae</taxon>
        <taxon>Deinococcus</taxon>
    </lineage>
</organism>
<keyword evidence="3" id="KW-1185">Reference proteome</keyword>
<sequence>MNEQATTERTERLTRRPEEVGHILGIGRNAVYELIRTGQLRSISIGRKILIPLAAIDEFLAGGGAN</sequence>
<dbReference type="Proteomes" id="UP000632154">
    <property type="component" value="Unassembled WGS sequence"/>
</dbReference>
<comment type="caution">
    <text evidence="2">The sequence shown here is derived from an EMBL/GenBank/DDBJ whole genome shotgun (WGS) entry which is preliminary data.</text>
</comment>
<dbReference type="RefSeq" id="WP_189642767.1">
    <property type="nucleotide sequence ID" value="NZ_BNAL01000011.1"/>
</dbReference>
<evidence type="ECO:0000259" key="1">
    <source>
        <dbReference type="Pfam" id="PF12728"/>
    </source>
</evidence>
<proteinExistence type="predicted"/>
<evidence type="ECO:0000313" key="2">
    <source>
        <dbReference type="EMBL" id="GHG01377.1"/>
    </source>
</evidence>
<dbReference type="Pfam" id="PF12728">
    <property type="entry name" value="HTH_17"/>
    <property type="match status" value="1"/>
</dbReference>
<dbReference type="NCBIfam" id="TIGR01764">
    <property type="entry name" value="excise"/>
    <property type="match status" value="1"/>
</dbReference>
<reference evidence="3" key="1">
    <citation type="journal article" date="2019" name="Int. J. Syst. Evol. Microbiol.">
        <title>The Global Catalogue of Microorganisms (GCM) 10K type strain sequencing project: providing services to taxonomists for standard genome sequencing and annotation.</title>
        <authorList>
            <consortium name="The Broad Institute Genomics Platform"/>
            <consortium name="The Broad Institute Genome Sequencing Center for Infectious Disease"/>
            <person name="Wu L."/>
            <person name="Ma J."/>
        </authorList>
    </citation>
    <scope>NUCLEOTIDE SEQUENCE [LARGE SCALE GENOMIC DNA]</scope>
    <source>
        <strain evidence="3">CGMCC 1.18439</strain>
    </source>
</reference>
<accession>A0ABQ3K2X5</accession>
<evidence type="ECO:0000313" key="3">
    <source>
        <dbReference type="Proteomes" id="UP000632154"/>
    </source>
</evidence>